<dbReference type="HOGENOM" id="CLU_041115_4_0_6"/>
<dbReference type="EMBL" id="CP000934">
    <property type="protein sequence ID" value="ACE85386.1"/>
    <property type="molecule type" value="Genomic_DNA"/>
</dbReference>
<dbReference type="Pfam" id="PF02625">
    <property type="entry name" value="XdhC_CoxI"/>
    <property type="match status" value="1"/>
</dbReference>
<feature type="domain" description="XdhC Rossmann" evidence="2">
    <location>
        <begin position="131"/>
        <end position="273"/>
    </location>
</feature>
<dbReference type="Gene3D" id="3.40.50.720">
    <property type="entry name" value="NAD(P)-binding Rossmann-like Domain"/>
    <property type="match status" value="1"/>
</dbReference>
<evidence type="ECO:0000259" key="1">
    <source>
        <dbReference type="Pfam" id="PF02625"/>
    </source>
</evidence>
<gene>
    <name evidence="3" type="ordered locus">CJA_0548</name>
</gene>
<dbReference type="InterPro" id="IPR003777">
    <property type="entry name" value="XdhC_CoxI"/>
</dbReference>
<dbReference type="NCBIfam" id="TIGR02964">
    <property type="entry name" value="xanthine_xdhC"/>
    <property type="match status" value="1"/>
</dbReference>
<dbReference type="AlphaFoldDB" id="B3PJ37"/>
<protein>
    <submittedName>
        <fullName evidence="3">Putative xanthine dehydrogenase accessory factor XdhC</fullName>
    </submittedName>
</protein>
<dbReference type="Proteomes" id="UP000001036">
    <property type="component" value="Chromosome"/>
</dbReference>
<feature type="domain" description="XdhC- CoxI" evidence="1">
    <location>
        <begin position="37"/>
        <end position="97"/>
    </location>
</feature>
<evidence type="ECO:0000259" key="2">
    <source>
        <dbReference type="Pfam" id="PF13478"/>
    </source>
</evidence>
<sequence length="309" mass="33767">MRVRRRRSTVPSPGSADFLQPSAHSALNWSAAIARCQARGNAYVIATVINTQGSTPRDGGSKMVIDADSTYDTLGGGQLEFLVVQQARELIARNKNCQLLRAIPLAAEAAQCCGGNMVVMLECFAARQWQMALFGAGHVCQALVQILGGLPCQVRVIDNRPELMTNTLPGNCHYAFYADPVSAVEVLPDNTWVVIFTHDHALDFALCRALLTDRRWAYCGLIGSHTKALRFRKRLADAGFAADDIARIYSPVGLPEVKGKLPMEVAVSIAAQLQSLYYAQAPVNTAPSSRWREIKSLLQQERSAHIVCE</sequence>
<dbReference type="PANTHER" id="PTHR30388:SF6">
    <property type="entry name" value="XANTHINE DEHYDROGENASE SUBUNIT A-RELATED"/>
    <property type="match status" value="1"/>
</dbReference>
<evidence type="ECO:0000313" key="4">
    <source>
        <dbReference type="Proteomes" id="UP000001036"/>
    </source>
</evidence>
<dbReference type="Pfam" id="PF13478">
    <property type="entry name" value="XdhC_C"/>
    <property type="match status" value="1"/>
</dbReference>
<dbReference type="KEGG" id="cja:CJA_0548"/>
<dbReference type="InterPro" id="IPR027051">
    <property type="entry name" value="XdhC_Rossmann_dom"/>
</dbReference>
<keyword evidence="4" id="KW-1185">Reference proteome</keyword>
<dbReference type="eggNOG" id="COG1975">
    <property type="taxonomic scope" value="Bacteria"/>
</dbReference>
<organism evidence="3 4">
    <name type="scientific">Cellvibrio japonicus (strain Ueda107)</name>
    <name type="common">Pseudomonas fluorescens subsp. cellulosa</name>
    <dbReference type="NCBI Taxonomy" id="498211"/>
    <lineage>
        <taxon>Bacteria</taxon>
        <taxon>Pseudomonadati</taxon>
        <taxon>Pseudomonadota</taxon>
        <taxon>Gammaproteobacteria</taxon>
        <taxon>Cellvibrionales</taxon>
        <taxon>Cellvibrionaceae</taxon>
        <taxon>Cellvibrio</taxon>
    </lineage>
</organism>
<name>B3PJ37_CELJU</name>
<dbReference type="OrthoDB" id="61481at2"/>
<dbReference type="InterPro" id="IPR014308">
    <property type="entry name" value="Xanthine_DH_XdhC"/>
</dbReference>
<proteinExistence type="predicted"/>
<dbReference type="STRING" id="498211.CJA_0548"/>
<dbReference type="InterPro" id="IPR052698">
    <property type="entry name" value="MoCofactor_Util/Proc"/>
</dbReference>
<accession>B3PJ37</accession>
<dbReference type="PANTHER" id="PTHR30388">
    <property type="entry name" value="ALDEHYDE OXIDOREDUCTASE MOLYBDENUM COFACTOR ASSEMBLY PROTEIN"/>
    <property type="match status" value="1"/>
</dbReference>
<reference evidence="3 4" key="1">
    <citation type="journal article" date="2008" name="J. Bacteriol.">
        <title>Insights into plant cell wall degradation from the genome sequence of the soil bacterium Cellvibrio japonicus.</title>
        <authorList>
            <person name="Deboy R.T."/>
            <person name="Mongodin E.F."/>
            <person name="Fouts D.E."/>
            <person name="Tailford L.E."/>
            <person name="Khouri H."/>
            <person name="Emerson J.B."/>
            <person name="Mohamoud Y."/>
            <person name="Watkins K."/>
            <person name="Henrissat B."/>
            <person name="Gilbert H.J."/>
            <person name="Nelson K.E."/>
        </authorList>
    </citation>
    <scope>NUCLEOTIDE SEQUENCE [LARGE SCALE GENOMIC DNA]</scope>
    <source>
        <strain evidence="3 4">Ueda107</strain>
    </source>
</reference>
<evidence type="ECO:0000313" key="3">
    <source>
        <dbReference type="EMBL" id="ACE85386.1"/>
    </source>
</evidence>